<evidence type="ECO:0000313" key="1">
    <source>
        <dbReference type="EMBL" id="CAB4136768.1"/>
    </source>
</evidence>
<dbReference type="EMBL" id="LR796793">
    <property type="protein sequence ID" value="CAB4166605.1"/>
    <property type="molecule type" value="Genomic_DNA"/>
</dbReference>
<organism evidence="2">
    <name type="scientific">uncultured Caudovirales phage</name>
    <dbReference type="NCBI Taxonomy" id="2100421"/>
    <lineage>
        <taxon>Viruses</taxon>
        <taxon>Duplodnaviria</taxon>
        <taxon>Heunggongvirae</taxon>
        <taxon>Uroviricota</taxon>
        <taxon>Caudoviricetes</taxon>
        <taxon>Peduoviridae</taxon>
        <taxon>Maltschvirus</taxon>
        <taxon>Maltschvirus maltsch</taxon>
    </lineage>
</organism>
<evidence type="ECO:0000313" key="3">
    <source>
        <dbReference type="EMBL" id="CAB4166605.1"/>
    </source>
</evidence>
<protein>
    <submittedName>
        <fullName evidence="2">Uncharacterized protein</fullName>
    </submittedName>
</protein>
<accession>A0A6J5N7I7</accession>
<dbReference type="EMBL" id="LR796324">
    <property type="protein sequence ID" value="CAB4136768.1"/>
    <property type="molecule type" value="Genomic_DNA"/>
</dbReference>
<sequence>MNEEDVFRKKQPPTFGLFEQEAFAVPTAKLRGMVRGESPIESQVAAGRVLHKLSAIQLEIIKHLGWLGALTARQIEQAPSFAHLAPSTVRKRISELKQMGRVVQDGRQDGMAKWKLA</sequence>
<proteinExistence type="predicted"/>
<evidence type="ECO:0000313" key="2">
    <source>
        <dbReference type="EMBL" id="CAB4151679.1"/>
    </source>
</evidence>
<gene>
    <name evidence="1" type="ORF">UFOVP305_17</name>
    <name evidence="2" type="ORF">UFOVP593_28</name>
    <name evidence="3" type="ORF">UFOVP842_38</name>
</gene>
<name>A0A6J5N7I7_9CAUD</name>
<dbReference type="EMBL" id="LR796565">
    <property type="protein sequence ID" value="CAB4151679.1"/>
    <property type="molecule type" value="Genomic_DNA"/>
</dbReference>
<reference evidence="2" key="1">
    <citation type="submission" date="2020-04" db="EMBL/GenBank/DDBJ databases">
        <authorList>
            <person name="Chiriac C."/>
            <person name="Salcher M."/>
            <person name="Ghai R."/>
            <person name="Kavagutti S V."/>
        </authorList>
    </citation>
    <scope>NUCLEOTIDE SEQUENCE</scope>
</reference>